<organism evidence="8 9">
    <name type="scientific">Gigaspora margarita</name>
    <dbReference type="NCBI Taxonomy" id="4874"/>
    <lineage>
        <taxon>Eukaryota</taxon>
        <taxon>Fungi</taxon>
        <taxon>Fungi incertae sedis</taxon>
        <taxon>Mucoromycota</taxon>
        <taxon>Glomeromycotina</taxon>
        <taxon>Glomeromycetes</taxon>
        <taxon>Diversisporales</taxon>
        <taxon>Gigasporaceae</taxon>
        <taxon>Gigaspora</taxon>
    </lineage>
</organism>
<gene>
    <name evidence="8" type="ORF">GMARGA_LOCUS21575</name>
</gene>
<evidence type="ECO:0000256" key="7">
    <source>
        <dbReference type="RuleBase" id="RU361156"/>
    </source>
</evidence>
<comment type="caution">
    <text evidence="8">The sequence shown here is derived from an EMBL/GenBank/DDBJ whole genome shotgun (WGS) entry which is preliminary data.</text>
</comment>
<reference evidence="8 9" key="1">
    <citation type="submission" date="2021-06" db="EMBL/GenBank/DDBJ databases">
        <authorList>
            <person name="Kallberg Y."/>
            <person name="Tangrot J."/>
            <person name="Rosling A."/>
        </authorList>
    </citation>
    <scope>NUCLEOTIDE SEQUENCE [LARGE SCALE GENOMIC DNA]</scope>
    <source>
        <strain evidence="8 9">120-4 pot B 10/14</strain>
    </source>
</reference>
<dbReference type="SUPFAM" id="SSF53474">
    <property type="entry name" value="alpha/beta-Hydrolases"/>
    <property type="match status" value="1"/>
</dbReference>
<name>A0ABN7VSB1_GIGMA</name>
<keyword evidence="3 7" id="KW-0645">Protease</keyword>
<evidence type="ECO:0000256" key="3">
    <source>
        <dbReference type="ARBA" id="ARBA00022670"/>
    </source>
</evidence>
<keyword evidence="9" id="KW-1185">Reference proteome</keyword>
<keyword evidence="6" id="KW-0325">Glycoprotein</keyword>
<dbReference type="Pfam" id="PF00450">
    <property type="entry name" value="Peptidase_S10"/>
    <property type="match status" value="1"/>
</dbReference>
<dbReference type="Proteomes" id="UP000789901">
    <property type="component" value="Unassembled WGS sequence"/>
</dbReference>
<comment type="similarity">
    <text evidence="1 7">Belongs to the peptidase S10 family.</text>
</comment>
<evidence type="ECO:0000256" key="5">
    <source>
        <dbReference type="ARBA" id="ARBA00022801"/>
    </source>
</evidence>
<dbReference type="InterPro" id="IPR018202">
    <property type="entry name" value="Ser_caboxypep_ser_AS"/>
</dbReference>
<proteinExistence type="inferred from homology"/>
<sequence length="337" mass="38182">MYKRYSSLTGLYFELDPCSINPGAGNTTFNPYSWNNKANLFFLDQPTNTGYSYGVDISNTLTAAENVYAFLQIFLVFPKYANLVFHIAGESYAGHYIPAIASDITEYNNSNVQFQYYPDMAYNSSYGRLLDETCSQMRQDYTQCAKLINEFYNSNDTQDSGDAIDFCSERLIYIYQKQTGRDLYNIREQCGGDCYPGVDDIEIYSNREDVKTQLGVNSLLTFIGFNTKIFGNFMTSGDYLRPSDIGIPLFLGSNIRVLIYAGNEAWTKELKWNGSEGFKNANITPWITNSTGEHAGDGTTFEGLTLLKVFKAGHFVPHDQPVASLDFFNRWISKNYL</sequence>
<evidence type="ECO:0000256" key="6">
    <source>
        <dbReference type="ARBA" id="ARBA00023180"/>
    </source>
</evidence>
<dbReference type="PANTHER" id="PTHR11802:SF113">
    <property type="entry name" value="SERINE CARBOXYPEPTIDASE CTSA-4.1"/>
    <property type="match status" value="1"/>
</dbReference>
<dbReference type="Gene3D" id="1.10.287.410">
    <property type="match status" value="1"/>
</dbReference>
<dbReference type="PANTHER" id="PTHR11802">
    <property type="entry name" value="SERINE PROTEASE FAMILY S10 SERINE CARBOXYPEPTIDASE"/>
    <property type="match status" value="1"/>
</dbReference>
<dbReference type="PRINTS" id="PR00724">
    <property type="entry name" value="CRBOXYPTASEC"/>
</dbReference>
<dbReference type="PROSITE" id="PS00131">
    <property type="entry name" value="CARBOXYPEPT_SER_SER"/>
    <property type="match status" value="1"/>
</dbReference>
<dbReference type="InterPro" id="IPR001563">
    <property type="entry name" value="Peptidase_S10"/>
</dbReference>
<evidence type="ECO:0000313" key="8">
    <source>
        <dbReference type="EMBL" id="CAG8793175.1"/>
    </source>
</evidence>
<dbReference type="EMBL" id="CAJVQB010020028">
    <property type="protein sequence ID" value="CAG8793175.1"/>
    <property type="molecule type" value="Genomic_DNA"/>
</dbReference>
<accession>A0ABN7VSB1</accession>
<dbReference type="InterPro" id="IPR029058">
    <property type="entry name" value="AB_hydrolase_fold"/>
</dbReference>
<protein>
    <recommendedName>
        <fullName evidence="7">Carboxypeptidase</fullName>
        <ecNumber evidence="7">3.4.16.-</ecNumber>
    </recommendedName>
</protein>
<evidence type="ECO:0000313" key="9">
    <source>
        <dbReference type="Proteomes" id="UP000789901"/>
    </source>
</evidence>
<keyword evidence="5 7" id="KW-0378">Hydrolase</keyword>
<evidence type="ECO:0000256" key="4">
    <source>
        <dbReference type="ARBA" id="ARBA00022729"/>
    </source>
</evidence>
<dbReference type="Gene3D" id="3.40.50.1820">
    <property type="entry name" value="alpha/beta hydrolase"/>
    <property type="match status" value="1"/>
</dbReference>
<evidence type="ECO:0000256" key="1">
    <source>
        <dbReference type="ARBA" id="ARBA00009431"/>
    </source>
</evidence>
<keyword evidence="2 7" id="KW-0121">Carboxypeptidase</keyword>
<dbReference type="EC" id="3.4.16.-" evidence="7"/>
<evidence type="ECO:0000256" key="2">
    <source>
        <dbReference type="ARBA" id="ARBA00022645"/>
    </source>
</evidence>
<keyword evidence="4" id="KW-0732">Signal</keyword>